<organism evidence="2 3">
    <name type="scientific">Pleionea litopenaei</name>
    <dbReference type="NCBI Taxonomy" id="3070815"/>
    <lineage>
        <taxon>Bacteria</taxon>
        <taxon>Pseudomonadati</taxon>
        <taxon>Pseudomonadota</taxon>
        <taxon>Gammaproteobacteria</taxon>
        <taxon>Oceanospirillales</taxon>
        <taxon>Pleioneaceae</taxon>
        <taxon>Pleionea</taxon>
    </lineage>
</organism>
<dbReference type="AlphaFoldDB" id="A0AA51X5X3"/>
<sequence length="520" mass="55367">MDKSNMIGLVGFATLLTSIPVSANELPGHLAERLPLPVITNDCGASDCGDRRKLELAQFSQRLSDASAQDNGVVQNSASQGQQKKNNGQGLAIGQGNNDTQVVYLNFEQSSPTFPAVVSGTTPWLFLSHQYTETERDAIQANLEADYQGFDITFTQTLPTEGEFSTLNFECQTANNICVNFSSGILFGRAQSIDIGNQVRDDSAFVDVGLWEVFAQLDPSGGLLEAYSGIEIENGDVAAALSKAIINQASNTGAHELGHNLGLRHHDSFGSPGTGIPTTGVPSNDAFFPVFDGLQNGDEAILHTMASGASVGSGLTDSTARDRFFSERSVIKIAAAERGRLISEASVAGKKVTLRKVVAPNTLLEGDNAEGKLDIREALIRGAISTPNEVDEYRFKAKAGEFISAEFNGFDVPVGSPVIGAVELYFIDANGEQQLVAQNYQNFEGFDAFLIDAPLAQSGEYVLKVSSPNFVSFGYNPDGSPILFPLEETGNGALRVGDYQLSMYIVDGKPGNGPSQVPGQ</sequence>
<name>A0AA51X5X3_9GAMM</name>
<dbReference type="RefSeq" id="WP_309201441.1">
    <property type="nucleotide sequence ID" value="NZ_CP133548.1"/>
</dbReference>
<accession>A0AA51X5X3</accession>
<evidence type="ECO:0000313" key="2">
    <source>
        <dbReference type="EMBL" id="WMS86289.1"/>
    </source>
</evidence>
<evidence type="ECO:0000313" key="3">
    <source>
        <dbReference type="Proteomes" id="UP001239782"/>
    </source>
</evidence>
<dbReference type="InterPro" id="IPR024079">
    <property type="entry name" value="MetalloPept_cat_dom_sf"/>
</dbReference>
<dbReference type="Proteomes" id="UP001239782">
    <property type="component" value="Chromosome"/>
</dbReference>
<feature type="compositionally biased region" description="Low complexity" evidence="1">
    <location>
        <begin position="80"/>
        <end position="90"/>
    </location>
</feature>
<keyword evidence="3" id="KW-1185">Reference proteome</keyword>
<proteinExistence type="predicted"/>
<dbReference type="Gene3D" id="2.60.120.380">
    <property type="match status" value="1"/>
</dbReference>
<dbReference type="Gene3D" id="3.40.390.10">
    <property type="entry name" value="Collagenase (Catalytic Domain)"/>
    <property type="match status" value="1"/>
</dbReference>
<protein>
    <submittedName>
        <fullName evidence="2">Uncharacterized protein</fullName>
    </submittedName>
</protein>
<dbReference type="GO" id="GO:0008237">
    <property type="term" value="F:metallopeptidase activity"/>
    <property type="evidence" value="ECO:0007669"/>
    <property type="project" value="InterPro"/>
</dbReference>
<reference evidence="2 3" key="1">
    <citation type="submission" date="2023-08" db="EMBL/GenBank/DDBJ databases">
        <title>Pleionea litopenaei sp. nov., isolated from stomach of juvenile Litopenaeus vannamei.</title>
        <authorList>
            <person name="Rho A.M."/>
            <person name="Hwang C.Y."/>
        </authorList>
    </citation>
    <scope>NUCLEOTIDE SEQUENCE [LARGE SCALE GENOMIC DNA]</scope>
    <source>
        <strain evidence="2 3">HL-JVS1</strain>
    </source>
</reference>
<evidence type="ECO:0000256" key="1">
    <source>
        <dbReference type="SAM" id="MobiDB-lite"/>
    </source>
</evidence>
<gene>
    <name evidence="2" type="ORF">Q9312_13780</name>
</gene>
<feature type="compositionally biased region" description="Polar residues" evidence="1">
    <location>
        <begin position="67"/>
        <end position="79"/>
    </location>
</feature>
<dbReference type="KEGG" id="plei:Q9312_13780"/>
<feature type="region of interest" description="Disordered" evidence="1">
    <location>
        <begin position="67"/>
        <end position="92"/>
    </location>
</feature>
<dbReference type="SUPFAM" id="SSF55486">
    <property type="entry name" value="Metalloproteases ('zincins'), catalytic domain"/>
    <property type="match status" value="1"/>
</dbReference>
<dbReference type="EMBL" id="CP133548">
    <property type="protein sequence ID" value="WMS86289.1"/>
    <property type="molecule type" value="Genomic_DNA"/>
</dbReference>